<keyword evidence="2" id="KW-1185">Reference proteome</keyword>
<accession>A0ACB6Z0W3</accession>
<reference evidence="1" key="1">
    <citation type="submission" date="2019-10" db="EMBL/GenBank/DDBJ databases">
        <authorList>
            <consortium name="DOE Joint Genome Institute"/>
            <person name="Kuo A."/>
            <person name="Miyauchi S."/>
            <person name="Kiss E."/>
            <person name="Drula E."/>
            <person name="Kohler A."/>
            <person name="Sanchez-Garcia M."/>
            <person name="Andreopoulos B."/>
            <person name="Barry K.W."/>
            <person name="Bonito G."/>
            <person name="Buee M."/>
            <person name="Carver A."/>
            <person name="Chen C."/>
            <person name="Cichocki N."/>
            <person name="Clum A."/>
            <person name="Culley D."/>
            <person name="Crous P.W."/>
            <person name="Fauchery L."/>
            <person name="Girlanda M."/>
            <person name="Hayes R."/>
            <person name="Keri Z."/>
            <person name="Labutti K."/>
            <person name="Lipzen A."/>
            <person name="Lombard V."/>
            <person name="Magnuson J."/>
            <person name="Maillard F."/>
            <person name="Morin E."/>
            <person name="Murat C."/>
            <person name="Nolan M."/>
            <person name="Ohm R."/>
            <person name="Pangilinan J."/>
            <person name="Pereira M."/>
            <person name="Perotto S."/>
            <person name="Peter M."/>
            <person name="Riley R."/>
            <person name="Sitrit Y."/>
            <person name="Stielow B."/>
            <person name="Szollosi G."/>
            <person name="Zifcakova L."/>
            <person name="Stursova M."/>
            <person name="Spatafora J.W."/>
            <person name="Tedersoo L."/>
            <person name="Vaario L.-M."/>
            <person name="Yamada A."/>
            <person name="Yan M."/>
            <person name="Wang P."/>
            <person name="Xu J."/>
            <person name="Bruns T."/>
            <person name="Baldrian P."/>
            <person name="Vilgalys R."/>
            <person name="Henrissat B."/>
            <person name="Grigoriev I.V."/>
            <person name="Hibbett D."/>
            <person name="Nagy L.G."/>
            <person name="Martin F.M."/>
        </authorList>
    </citation>
    <scope>NUCLEOTIDE SEQUENCE</scope>
    <source>
        <strain evidence="1">P2</strain>
    </source>
</reference>
<sequence>MGGGGDVLLLFTMCCNCGDIELLPMHPHWSNLPTSSRKQHCKLINSIKTFVDAMQLPGSHHLGLRWTMVQRWERTPNISGPQALSPVQFPLSGLYSF</sequence>
<organism evidence="1 2">
    <name type="scientific">Thelephora ganbajun</name>
    <name type="common">Ganba fungus</name>
    <dbReference type="NCBI Taxonomy" id="370292"/>
    <lineage>
        <taxon>Eukaryota</taxon>
        <taxon>Fungi</taxon>
        <taxon>Dikarya</taxon>
        <taxon>Basidiomycota</taxon>
        <taxon>Agaricomycotina</taxon>
        <taxon>Agaricomycetes</taxon>
        <taxon>Thelephorales</taxon>
        <taxon>Thelephoraceae</taxon>
        <taxon>Thelephora</taxon>
    </lineage>
</organism>
<proteinExistence type="predicted"/>
<evidence type="ECO:0000313" key="2">
    <source>
        <dbReference type="Proteomes" id="UP000886501"/>
    </source>
</evidence>
<name>A0ACB6Z0W3_THEGA</name>
<dbReference type="Proteomes" id="UP000886501">
    <property type="component" value="Unassembled WGS sequence"/>
</dbReference>
<comment type="caution">
    <text evidence="1">The sequence shown here is derived from an EMBL/GenBank/DDBJ whole genome shotgun (WGS) entry which is preliminary data.</text>
</comment>
<reference evidence="1" key="2">
    <citation type="journal article" date="2020" name="Nat. Commun.">
        <title>Large-scale genome sequencing of mycorrhizal fungi provides insights into the early evolution of symbiotic traits.</title>
        <authorList>
            <person name="Miyauchi S."/>
            <person name="Kiss E."/>
            <person name="Kuo A."/>
            <person name="Drula E."/>
            <person name="Kohler A."/>
            <person name="Sanchez-Garcia M."/>
            <person name="Morin E."/>
            <person name="Andreopoulos B."/>
            <person name="Barry K.W."/>
            <person name="Bonito G."/>
            <person name="Buee M."/>
            <person name="Carver A."/>
            <person name="Chen C."/>
            <person name="Cichocki N."/>
            <person name="Clum A."/>
            <person name="Culley D."/>
            <person name="Crous P.W."/>
            <person name="Fauchery L."/>
            <person name="Girlanda M."/>
            <person name="Hayes R.D."/>
            <person name="Keri Z."/>
            <person name="LaButti K."/>
            <person name="Lipzen A."/>
            <person name="Lombard V."/>
            <person name="Magnuson J."/>
            <person name="Maillard F."/>
            <person name="Murat C."/>
            <person name="Nolan M."/>
            <person name="Ohm R.A."/>
            <person name="Pangilinan J."/>
            <person name="Pereira M.F."/>
            <person name="Perotto S."/>
            <person name="Peter M."/>
            <person name="Pfister S."/>
            <person name="Riley R."/>
            <person name="Sitrit Y."/>
            <person name="Stielow J.B."/>
            <person name="Szollosi G."/>
            <person name="Zifcakova L."/>
            <person name="Stursova M."/>
            <person name="Spatafora J.W."/>
            <person name="Tedersoo L."/>
            <person name="Vaario L.M."/>
            <person name="Yamada A."/>
            <person name="Yan M."/>
            <person name="Wang P."/>
            <person name="Xu J."/>
            <person name="Bruns T."/>
            <person name="Baldrian P."/>
            <person name="Vilgalys R."/>
            <person name="Dunand C."/>
            <person name="Henrissat B."/>
            <person name="Grigoriev I.V."/>
            <person name="Hibbett D."/>
            <person name="Nagy L.G."/>
            <person name="Martin F.M."/>
        </authorList>
    </citation>
    <scope>NUCLEOTIDE SEQUENCE</scope>
    <source>
        <strain evidence="1">P2</strain>
    </source>
</reference>
<evidence type="ECO:0000313" key="1">
    <source>
        <dbReference type="EMBL" id="KAF9643035.1"/>
    </source>
</evidence>
<dbReference type="EMBL" id="MU118296">
    <property type="protein sequence ID" value="KAF9643035.1"/>
    <property type="molecule type" value="Genomic_DNA"/>
</dbReference>
<protein>
    <submittedName>
        <fullName evidence="1">Uncharacterized protein</fullName>
    </submittedName>
</protein>
<gene>
    <name evidence="1" type="ORF">BDM02DRAFT_1760158</name>
</gene>